<evidence type="ECO:0000256" key="3">
    <source>
        <dbReference type="ARBA" id="ARBA00023274"/>
    </source>
</evidence>
<dbReference type="InterPro" id="IPR000473">
    <property type="entry name" value="Ribosomal_bL36"/>
</dbReference>
<sequence length="79" mass="9315">MPTKRRFSLCGLTKGAGRAYLTAENEHGRAPEGRCERSMKIRNSLKTLKNRHRENRMVRRKGRIYIINKTQKKFKVRQG</sequence>
<keyword evidence="3 4" id="KW-0687">Ribonucleoprotein</keyword>
<dbReference type="AlphaFoldDB" id="A0A1G5P4L8"/>
<dbReference type="PANTHER" id="PTHR47781">
    <property type="entry name" value="50S RIBOSOMAL PROTEIN L36 2"/>
    <property type="match status" value="1"/>
</dbReference>
<organism evidence="5 6">
    <name type="scientific">Afifella marina DSM 2698</name>
    <dbReference type="NCBI Taxonomy" id="1120955"/>
    <lineage>
        <taxon>Bacteria</taxon>
        <taxon>Pseudomonadati</taxon>
        <taxon>Pseudomonadota</taxon>
        <taxon>Alphaproteobacteria</taxon>
        <taxon>Hyphomicrobiales</taxon>
        <taxon>Afifellaceae</taxon>
        <taxon>Afifella</taxon>
    </lineage>
</organism>
<dbReference type="PANTHER" id="PTHR47781:SF1">
    <property type="entry name" value="LARGE RIBOSOMAL SUBUNIT PROTEIN BL36B"/>
    <property type="match status" value="1"/>
</dbReference>
<dbReference type="HAMAP" id="MF_00251">
    <property type="entry name" value="Ribosomal_bL36"/>
    <property type="match status" value="1"/>
</dbReference>
<comment type="similarity">
    <text evidence="1 4">Belongs to the bacterial ribosomal protein bL36 family.</text>
</comment>
<reference evidence="5 6" key="1">
    <citation type="submission" date="2016-10" db="EMBL/GenBank/DDBJ databases">
        <authorList>
            <person name="de Groot N.N."/>
        </authorList>
    </citation>
    <scope>NUCLEOTIDE SEQUENCE [LARGE SCALE GENOMIC DNA]</scope>
    <source>
        <strain evidence="5 6">DSM 2698</strain>
    </source>
</reference>
<dbReference type="GO" id="GO:0003735">
    <property type="term" value="F:structural constituent of ribosome"/>
    <property type="evidence" value="ECO:0007669"/>
    <property type="project" value="InterPro"/>
</dbReference>
<dbReference type="InterPro" id="IPR035977">
    <property type="entry name" value="Ribosomal_bL36_sp"/>
</dbReference>
<name>A0A1G5P4L8_AFIMA</name>
<gene>
    <name evidence="4" type="primary">rpmJ</name>
    <name evidence="5" type="ORF">SAMN03080610_03216</name>
</gene>
<protein>
    <recommendedName>
        <fullName evidence="4">Large ribosomal subunit protein bL36</fullName>
    </recommendedName>
</protein>
<dbReference type="Pfam" id="PF00444">
    <property type="entry name" value="Ribosomal_L36"/>
    <property type="match status" value="1"/>
</dbReference>
<dbReference type="GO" id="GO:0006412">
    <property type="term" value="P:translation"/>
    <property type="evidence" value="ECO:0007669"/>
    <property type="project" value="UniProtKB-UniRule"/>
</dbReference>
<evidence type="ECO:0000313" key="5">
    <source>
        <dbReference type="EMBL" id="SCZ44462.1"/>
    </source>
</evidence>
<evidence type="ECO:0000256" key="2">
    <source>
        <dbReference type="ARBA" id="ARBA00022980"/>
    </source>
</evidence>
<evidence type="ECO:0000313" key="6">
    <source>
        <dbReference type="Proteomes" id="UP000199347"/>
    </source>
</evidence>
<dbReference type="InterPro" id="IPR047621">
    <property type="entry name" value="Ribosomal_L36_bact"/>
</dbReference>
<dbReference type="SUPFAM" id="SSF57840">
    <property type="entry name" value="Ribosomal protein L36"/>
    <property type="match status" value="1"/>
</dbReference>
<dbReference type="PROSITE" id="PS00828">
    <property type="entry name" value="RIBOSOMAL_L36"/>
    <property type="match status" value="1"/>
</dbReference>
<dbReference type="EMBL" id="FMVW01000009">
    <property type="protein sequence ID" value="SCZ44462.1"/>
    <property type="molecule type" value="Genomic_DNA"/>
</dbReference>
<dbReference type="GO" id="GO:0005840">
    <property type="term" value="C:ribosome"/>
    <property type="evidence" value="ECO:0007669"/>
    <property type="project" value="UniProtKB-KW"/>
</dbReference>
<accession>A0A1G5P4L8</accession>
<dbReference type="NCBIfam" id="NF002021">
    <property type="entry name" value="PRK00831.1"/>
    <property type="match status" value="1"/>
</dbReference>
<evidence type="ECO:0000256" key="4">
    <source>
        <dbReference type="HAMAP-Rule" id="MF_00251"/>
    </source>
</evidence>
<keyword evidence="6" id="KW-1185">Reference proteome</keyword>
<dbReference type="GO" id="GO:1990904">
    <property type="term" value="C:ribonucleoprotein complex"/>
    <property type="evidence" value="ECO:0007669"/>
    <property type="project" value="UniProtKB-KW"/>
</dbReference>
<dbReference type="STRING" id="1120955.SAMN03080610_03216"/>
<keyword evidence="2 4" id="KW-0689">Ribosomal protein</keyword>
<evidence type="ECO:0000256" key="1">
    <source>
        <dbReference type="ARBA" id="ARBA00007645"/>
    </source>
</evidence>
<proteinExistence type="inferred from homology"/>
<dbReference type="Proteomes" id="UP000199347">
    <property type="component" value="Unassembled WGS sequence"/>
</dbReference>